<reference evidence="2" key="1">
    <citation type="submission" date="2016-10" db="EMBL/GenBank/DDBJ databases">
        <title>Sequence of Gallionella enrichment culture.</title>
        <authorList>
            <person name="Poehlein A."/>
            <person name="Muehling M."/>
            <person name="Daniel R."/>
        </authorList>
    </citation>
    <scope>NUCLEOTIDE SEQUENCE</scope>
</reference>
<sequence length="49" mass="5269">MPDRANHENRMNTNLAAPPTELPRPANDGAAAVVAGQCFRLMAARHSRA</sequence>
<accession>A0A1J5R498</accession>
<organism evidence="2">
    <name type="scientific">mine drainage metagenome</name>
    <dbReference type="NCBI Taxonomy" id="410659"/>
    <lineage>
        <taxon>unclassified sequences</taxon>
        <taxon>metagenomes</taxon>
        <taxon>ecological metagenomes</taxon>
    </lineage>
</organism>
<comment type="caution">
    <text evidence="2">The sequence shown here is derived from an EMBL/GenBank/DDBJ whole genome shotgun (WGS) entry which is preliminary data.</text>
</comment>
<feature type="compositionally biased region" description="Basic and acidic residues" evidence="1">
    <location>
        <begin position="1"/>
        <end position="10"/>
    </location>
</feature>
<proteinExistence type="predicted"/>
<name>A0A1J5R498_9ZZZZ</name>
<dbReference type="AlphaFoldDB" id="A0A1J5R498"/>
<gene>
    <name evidence="2" type="ORF">GALL_273150</name>
</gene>
<protein>
    <submittedName>
        <fullName evidence="2">Uncharacterized protein</fullName>
    </submittedName>
</protein>
<evidence type="ECO:0000313" key="2">
    <source>
        <dbReference type="EMBL" id="OIQ90774.1"/>
    </source>
</evidence>
<feature type="region of interest" description="Disordered" evidence="1">
    <location>
        <begin position="1"/>
        <end position="27"/>
    </location>
</feature>
<dbReference type="EMBL" id="MLJW01000280">
    <property type="protein sequence ID" value="OIQ90774.1"/>
    <property type="molecule type" value="Genomic_DNA"/>
</dbReference>
<evidence type="ECO:0000256" key="1">
    <source>
        <dbReference type="SAM" id="MobiDB-lite"/>
    </source>
</evidence>